<reference evidence="1 2" key="1">
    <citation type="submission" date="2019-03" db="EMBL/GenBank/DDBJ databases">
        <title>Genomic Encyclopedia of Type Strains, Phase IV (KMG-IV): sequencing the most valuable type-strain genomes for metagenomic binning, comparative biology and taxonomic classification.</title>
        <authorList>
            <person name="Goeker M."/>
        </authorList>
    </citation>
    <scope>NUCLEOTIDE SEQUENCE [LARGE SCALE GENOMIC DNA]</scope>
    <source>
        <strain evidence="1 2">DSM 28697</strain>
    </source>
</reference>
<evidence type="ECO:0000313" key="2">
    <source>
        <dbReference type="Proteomes" id="UP000295632"/>
    </source>
</evidence>
<evidence type="ECO:0000313" key="1">
    <source>
        <dbReference type="EMBL" id="TDQ42874.1"/>
    </source>
</evidence>
<organism evidence="1 2">
    <name type="scientific">Aureibacillus halotolerans</name>
    <dbReference type="NCBI Taxonomy" id="1508390"/>
    <lineage>
        <taxon>Bacteria</taxon>
        <taxon>Bacillati</taxon>
        <taxon>Bacillota</taxon>
        <taxon>Bacilli</taxon>
        <taxon>Bacillales</taxon>
        <taxon>Bacillaceae</taxon>
        <taxon>Aureibacillus</taxon>
    </lineage>
</organism>
<name>A0A4R6UI83_9BACI</name>
<comment type="caution">
    <text evidence="1">The sequence shown here is derived from an EMBL/GenBank/DDBJ whole genome shotgun (WGS) entry which is preliminary data.</text>
</comment>
<dbReference type="EMBL" id="SNYJ01000001">
    <property type="protein sequence ID" value="TDQ42874.1"/>
    <property type="molecule type" value="Genomic_DNA"/>
</dbReference>
<dbReference type="Pfam" id="PF06338">
    <property type="entry name" value="ComK"/>
    <property type="match status" value="1"/>
</dbReference>
<dbReference type="InterPro" id="IPR010461">
    <property type="entry name" value="ComK"/>
</dbReference>
<protein>
    <submittedName>
        <fullName evidence="1">Competence protein ComK</fullName>
    </submittedName>
</protein>
<keyword evidence="2" id="KW-1185">Reference proteome</keyword>
<dbReference type="RefSeq" id="WP_133578699.1">
    <property type="nucleotide sequence ID" value="NZ_SNYJ01000001.1"/>
</dbReference>
<dbReference type="OrthoDB" id="2417337at2"/>
<proteinExistence type="predicted"/>
<dbReference type="AlphaFoldDB" id="A0A4R6UI83"/>
<dbReference type="GO" id="GO:0030420">
    <property type="term" value="P:establishment of competence for transformation"/>
    <property type="evidence" value="ECO:0007669"/>
    <property type="project" value="InterPro"/>
</dbReference>
<dbReference type="Proteomes" id="UP000295632">
    <property type="component" value="Unassembled WGS sequence"/>
</dbReference>
<accession>A0A4R6UI83</accession>
<gene>
    <name evidence="1" type="ORF">EV213_101304</name>
</gene>
<sequence>MIEFEPWSIDEDYGVTPRTYAIATYDHITYQSIVFDEDGVFLQKRTPFQLIKEACLYGGSNFKGRLGYSKFTFPNKKKLPIAVDPLYSIFAYPTIGFELRDCFWIFASANPYYVKIDPRNTRLIFPNKSHLDVPISHTTCLKQQMMLSQLIVTHSKRFYDQ</sequence>